<keyword evidence="7" id="KW-0687">Ribonucleoprotein</keyword>
<dbReference type="InterPro" id="IPR006068">
    <property type="entry name" value="ATPase_P-typ_cation-transptr_C"/>
</dbReference>
<feature type="compositionally biased region" description="Basic residues" evidence="9">
    <location>
        <begin position="1019"/>
        <end position="1032"/>
    </location>
</feature>
<dbReference type="GO" id="GO:0003723">
    <property type="term" value="F:RNA binding"/>
    <property type="evidence" value="ECO:0007669"/>
    <property type="project" value="InterPro"/>
</dbReference>
<dbReference type="PROSITE" id="PS52002">
    <property type="entry name" value="SM"/>
    <property type="match status" value="1"/>
</dbReference>
<feature type="transmembrane region" description="Helical" evidence="10">
    <location>
        <begin position="865"/>
        <end position="888"/>
    </location>
</feature>
<comment type="subcellular location">
    <subcellularLocation>
        <location evidence="2">Endomembrane system</location>
        <topology evidence="2">Multi-pass membrane protein</topology>
    </subcellularLocation>
    <subcellularLocation>
        <location evidence="1">Nucleus</location>
    </subcellularLocation>
</comment>
<feature type="transmembrane region" description="Helical" evidence="10">
    <location>
        <begin position="736"/>
        <end position="754"/>
    </location>
</feature>
<dbReference type="Pfam" id="PF01423">
    <property type="entry name" value="LSM"/>
    <property type="match status" value="1"/>
</dbReference>
<feature type="domain" description="Sm" evidence="11">
    <location>
        <begin position="918"/>
        <end position="990"/>
    </location>
</feature>
<protein>
    <recommendedName>
        <fullName evidence="11">Sm domain-containing protein</fullName>
    </recommendedName>
</protein>
<dbReference type="Pfam" id="PF00689">
    <property type="entry name" value="Cation_ATPase_C"/>
    <property type="match status" value="1"/>
</dbReference>
<dbReference type="Proteomes" id="UP000688137">
    <property type="component" value="Unassembled WGS sequence"/>
</dbReference>
<dbReference type="NCBIfam" id="TIGR01494">
    <property type="entry name" value="ATPase_P-type"/>
    <property type="match status" value="1"/>
</dbReference>
<dbReference type="GO" id="GO:0010468">
    <property type="term" value="P:regulation of gene expression"/>
    <property type="evidence" value="ECO:0007669"/>
    <property type="project" value="UniProtKB-ARBA"/>
</dbReference>
<evidence type="ECO:0000313" key="13">
    <source>
        <dbReference type="Proteomes" id="UP000688137"/>
    </source>
</evidence>
<dbReference type="Pfam" id="PF13246">
    <property type="entry name" value="Cation_ATPase"/>
    <property type="match status" value="1"/>
</dbReference>
<sequence length="1032" mass="118028">MYKVSKEKLQQILASGLFSDYQDNLIEFNSTKYFEDSLKSNIQKGLYDDAIKQSQQEFGENWIVNQDSISLLKVFQIVLLKPKSILFLSLSLIAFIFKFLSTNGIYTNEWIESLFIFGLICLNLIISGFQIKHANKKKIQNLIFNESSKYVIVLRNGQECSMNARELVVGDIVIVKENDKIYVDGLIVEQNNLQIDESFLTGEYESIHKITLEEAFVSQQKIQLKKHLLYAGTQVVEGSGKLLVLAVGSQIQANKIQFNVLQVEKKTAILQAIEKISYKMDKIEFLGTLFIIFILLTRYIFVYSEQNVNRFSTFSNILNLIIVLKSGNASKAIITHFYLQLAQTVKLMLCQQNLVRNIQQLETLAFMDQVLVDQRGTLTQNRIVVDSFMNDTIEYLTSSQFNLYSQEFQQAFIDSCFINKFYDPETGQESNIEQALVNFSKKTNVNIEERLKQVTHKIPFTCVRKIQTTIINNNRIAVRGSAEHILNWSTQFYSQKNGIIAIDKVVKDNIEQLLTELCQKGRIIEYQFEFDRQNLTLLGFIQFVDPLRQETISAVQGFKQAGIKVVIVTEDDSSSAKSVAINSGIMSSNSIVMEGSDFSQYLRGKTENSKKEVENISVLSRARPQDKYNLVKVLQELGHVVGVCFDETNDTSALARADIGYSMGIAGTEAARVTSGIILLDDNFHSIYKGLIFARNLIDSIKRLVQYQITSQFSLMIILIISAVIGEVVISSLQFIWINLINALFSTFALSYCTPSSQLKYQKPPNKTGFIFDRFILIHIFILSIYIITVCIIFLNEPLMVFNLFVMITIFNLINSRMVYLEFNIFHGFFRSWIVYTTITLIGLFQFLIVQYGGTIMHTFDGLSLKQWFVCISIGIGSVVWRSIVILIRKSIIKQTKIKSKLRQIIIIINYNQKQQMKLVRFLMKLKNEQVIVELKNGTVVLGTITGVDVRMNTHLSKVKLTLKGKNPVGLDQLTIRGNNIRYFHLSENLQIDNLLVDESISKSKKVKAGMEKNDPNFKRKKKNKVTRLPRR</sequence>
<dbReference type="GO" id="GO:0005886">
    <property type="term" value="C:plasma membrane"/>
    <property type="evidence" value="ECO:0007669"/>
    <property type="project" value="TreeGrafter"/>
</dbReference>
<dbReference type="GO" id="GO:0046872">
    <property type="term" value="F:metal ion binding"/>
    <property type="evidence" value="ECO:0007669"/>
    <property type="project" value="UniProtKB-KW"/>
</dbReference>
<evidence type="ECO:0000256" key="5">
    <source>
        <dbReference type="ARBA" id="ARBA00022842"/>
    </source>
</evidence>
<evidence type="ECO:0000313" key="12">
    <source>
        <dbReference type="EMBL" id="CAD8080041.1"/>
    </source>
</evidence>
<dbReference type="InterPro" id="IPR059000">
    <property type="entry name" value="ATPase_P-type_domA"/>
</dbReference>
<dbReference type="SMART" id="SM00651">
    <property type="entry name" value="Sm"/>
    <property type="match status" value="1"/>
</dbReference>
<dbReference type="CDD" id="cd01724">
    <property type="entry name" value="Sm_D1"/>
    <property type="match status" value="1"/>
</dbReference>
<dbReference type="GO" id="GO:0012505">
    <property type="term" value="C:endomembrane system"/>
    <property type="evidence" value="ECO:0007669"/>
    <property type="project" value="UniProtKB-SubCell"/>
</dbReference>
<feature type="region of interest" description="Disordered" evidence="9">
    <location>
        <begin position="1006"/>
        <end position="1032"/>
    </location>
</feature>
<dbReference type="InterPro" id="IPR034102">
    <property type="entry name" value="Sm_D1"/>
</dbReference>
<dbReference type="GO" id="GO:1990904">
    <property type="term" value="C:ribonucleoprotein complex"/>
    <property type="evidence" value="ECO:0007669"/>
    <property type="project" value="UniProtKB-KW"/>
</dbReference>
<dbReference type="GO" id="GO:0031981">
    <property type="term" value="C:nuclear lumen"/>
    <property type="evidence" value="ECO:0007669"/>
    <property type="project" value="UniProtKB-ARBA"/>
</dbReference>
<evidence type="ECO:0000256" key="9">
    <source>
        <dbReference type="SAM" id="MobiDB-lite"/>
    </source>
</evidence>
<dbReference type="AlphaFoldDB" id="A0A8S1MNN5"/>
<dbReference type="GO" id="GO:0005524">
    <property type="term" value="F:ATP binding"/>
    <property type="evidence" value="ECO:0007669"/>
    <property type="project" value="InterPro"/>
</dbReference>
<feature type="transmembrane region" description="Helical" evidence="10">
    <location>
        <begin position="833"/>
        <end position="853"/>
    </location>
</feature>
<keyword evidence="10" id="KW-0812">Transmembrane</keyword>
<evidence type="ECO:0000256" key="6">
    <source>
        <dbReference type="ARBA" id="ARBA00023242"/>
    </source>
</evidence>
<feature type="transmembrane region" description="Helical" evidence="10">
    <location>
        <begin position="713"/>
        <end position="730"/>
    </location>
</feature>
<name>A0A8S1MNN5_PARPR</name>
<organism evidence="12 13">
    <name type="scientific">Paramecium primaurelia</name>
    <dbReference type="NCBI Taxonomy" id="5886"/>
    <lineage>
        <taxon>Eukaryota</taxon>
        <taxon>Sar</taxon>
        <taxon>Alveolata</taxon>
        <taxon>Ciliophora</taxon>
        <taxon>Intramacronucleata</taxon>
        <taxon>Oligohymenophorea</taxon>
        <taxon>Peniculida</taxon>
        <taxon>Parameciidae</taxon>
        <taxon>Paramecium</taxon>
    </lineage>
</organism>
<feature type="transmembrane region" description="Helical" evidence="10">
    <location>
        <begin position="85"/>
        <end position="107"/>
    </location>
</feature>
<keyword evidence="5" id="KW-0460">Magnesium</keyword>
<feature type="transmembrane region" description="Helical" evidence="10">
    <location>
        <begin position="775"/>
        <end position="795"/>
    </location>
</feature>
<evidence type="ECO:0000256" key="7">
    <source>
        <dbReference type="ARBA" id="ARBA00023274"/>
    </source>
</evidence>
<dbReference type="InterPro" id="IPR047575">
    <property type="entry name" value="Sm"/>
</dbReference>
<dbReference type="GO" id="GO:0005388">
    <property type="term" value="F:P-type calcium transporter activity"/>
    <property type="evidence" value="ECO:0007669"/>
    <property type="project" value="TreeGrafter"/>
</dbReference>
<comment type="function">
    <text evidence="8">Involved in splicing regulation. Facilitates post-transcriptional gene silencing (PTGS) by limiting the degradation of transgene aberrant RNAs by the RNA quality control (RQC) machinery, thus favoring their entry into cytoplasmic siRNA bodies where they can trigger PTGS. Does not participate in the production of small RNAs.</text>
</comment>
<feature type="transmembrane region" description="Helical" evidence="10">
    <location>
        <begin position="285"/>
        <end position="304"/>
    </location>
</feature>
<keyword evidence="6" id="KW-0539">Nucleus</keyword>
<keyword evidence="4" id="KW-0677">Repeat</keyword>
<evidence type="ECO:0000256" key="8">
    <source>
        <dbReference type="ARBA" id="ARBA00054531"/>
    </source>
</evidence>
<evidence type="ECO:0000256" key="1">
    <source>
        <dbReference type="ARBA" id="ARBA00004123"/>
    </source>
</evidence>
<evidence type="ECO:0000259" key="11">
    <source>
        <dbReference type="PROSITE" id="PS52002"/>
    </source>
</evidence>
<reference evidence="12" key="1">
    <citation type="submission" date="2021-01" db="EMBL/GenBank/DDBJ databases">
        <authorList>
            <consortium name="Genoscope - CEA"/>
            <person name="William W."/>
        </authorList>
    </citation>
    <scope>NUCLEOTIDE SEQUENCE</scope>
</reference>
<evidence type="ECO:0000256" key="2">
    <source>
        <dbReference type="ARBA" id="ARBA00004127"/>
    </source>
</evidence>
<keyword evidence="13" id="KW-1185">Reference proteome</keyword>
<feature type="compositionally biased region" description="Basic and acidic residues" evidence="9">
    <location>
        <begin position="1009"/>
        <end position="1018"/>
    </location>
</feature>
<dbReference type="InterPro" id="IPR001757">
    <property type="entry name" value="P_typ_ATPase"/>
</dbReference>
<dbReference type="EMBL" id="CAJJDM010000064">
    <property type="protein sequence ID" value="CAD8080041.1"/>
    <property type="molecule type" value="Genomic_DNA"/>
</dbReference>
<dbReference type="GO" id="GO:0000387">
    <property type="term" value="P:spliceosomal snRNP assembly"/>
    <property type="evidence" value="ECO:0007669"/>
    <property type="project" value="InterPro"/>
</dbReference>
<keyword evidence="10" id="KW-1133">Transmembrane helix</keyword>
<evidence type="ECO:0000256" key="10">
    <source>
        <dbReference type="SAM" id="Phobius"/>
    </source>
</evidence>
<feature type="transmembrane region" description="Helical" evidence="10">
    <location>
        <begin position="801"/>
        <end position="821"/>
    </location>
</feature>
<dbReference type="GO" id="GO:0016887">
    <property type="term" value="F:ATP hydrolysis activity"/>
    <property type="evidence" value="ECO:0007669"/>
    <property type="project" value="InterPro"/>
</dbReference>
<dbReference type="PANTHER" id="PTHR24093:SF369">
    <property type="entry name" value="CALCIUM-TRANSPORTING ATPASE"/>
    <property type="match status" value="1"/>
</dbReference>
<evidence type="ECO:0000256" key="3">
    <source>
        <dbReference type="ARBA" id="ARBA00022723"/>
    </source>
</evidence>
<dbReference type="FunFam" id="2.30.30.100:FF:000008">
    <property type="entry name" value="Small nuclear ribonucleoprotein Sm D1"/>
    <property type="match status" value="1"/>
</dbReference>
<feature type="transmembrane region" description="Helical" evidence="10">
    <location>
        <begin position="113"/>
        <end position="131"/>
    </location>
</feature>
<dbReference type="Pfam" id="PF00122">
    <property type="entry name" value="E1-E2_ATPase"/>
    <property type="match status" value="1"/>
</dbReference>
<comment type="caution">
    <text evidence="12">The sequence shown here is derived from an EMBL/GenBank/DDBJ whole genome shotgun (WGS) entry which is preliminary data.</text>
</comment>
<dbReference type="OMA" id="NINRYSM"/>
<accession>A0A8S1MNN5</accession>
<dbReference type="InterPro" id="IPR001163">
    <property type="entry name" value="Sm_dom_euk/arc"/>
</dbReference>
<keyword evidence="3" id="KW-0479">Metal-binding</keyword>
<proteinExistence type="predicted"/>
<feature type="transmembrane region" description="Helical" evidence="10">
    <location>
        <begin position="316"/>
        <end position="339"/>
    </location>
</feature>
<keyword evidence="10" id="KW-0472">Membrane</keyword>
<evidence type="ECO:0000256" key="4">
    <source>
        <dbReference type="ARBA" id="ARBA00022737"/>
    </source>
</evidence>
<dbReference type="PANTHER" id="PTHR24093">
    <property type="entry name" value="CATION TRANSPORTING ATPASE"/>
    <property type="match status" value="1"/>
</dbReference>
<gene>
    <name evidence="12" type="ORF">PPRIM_AZ9-3.1.T0630062</name>
</gene>